<gene>
    <name evidence="9" type="ORF">CLODIP_2_CD09114</name>
</gene>
<dbReference type="InterPro" id="IPR002110">
    <property type="entry name" value="Ankyrin_rpt"/>
</dbReference>
<dbReference type="PROSITE" id="PS50088">
    <property type="entry name" value="ANK_REPEAT"/>
    <property type="match status" value="5"/>
</dbReference>
<keyword evidence="8" id="KW-0732">Signal</keyword>
<comment type="subcellular location">
    <subcellularLocation>
        <location evidence="1">Secreted</location>
    </subcellularLocation>
</comment>
<feature type="repeat" description="ANK" evidence="6">
    <location>
        <begin position="933"/>
        <end position="965"/>
    </location>
</feature>
<dbReference type="OrthoDB" id="1847170at2759"/>
<dbReference type="Pfam" id="PF03022">
    <property type="entry name" value="MRJP"/>
    <property type="match status" value="1"/>
</dbReference>
<dbReference type="SUPFAM" id="SSF48403">
    <property type="entry name" value="Ankyrin repeat"/>
    <property type="match status" value="3"/>
</dbReference>
<dbReference type="PANTHER" id="PTHR24198">
    <property type="entry name" value="ANKYRIN REPEAT AND PROTEIN KINASE DOMAIN-CONTAINING PROTEIN"/>
    <property type="match status" value="1"/>
</dbReference>
<evidence type="ECO:0000256" key="3">
    <source>
        <dbReference type="ARBA" id="ARBA00022525"/>
    </source>
</evidence>
<feature type="compositionally biased region" description="Basic and acidic residues" evidence="7">
    <location>
        <begin position="448"/>
        <end position="461"/>
    </location>
</feature>
<keyword evidence="5 6" id="KW-0040">ANK repeat</keyword>
<name>A0A8S1DIW1_9INSE</name>
<evidence type="ECO:0000256" key="5">
    <source>
        <dbReference type="ARBA" id="ARBA00023043"/>
    </source>
</evidence>
<protein>
    <recommendedName>
        <fullName evidence="11">Bee-milk protein</fullName>
    </recommendedName>
</protein>
<keyword evidence="4" id="KW-0677">Repeat</keyword>
<feature type="repeat" description="ANK" evidence="6">
    <location>
        <begin position="727"/>
        <end position="759"/>
    </location>
</feature>
<feature type="repeat" description="ANK" evidence="6">
    <location>
        <begin position="796"/>
        <end position="828"/>
    </location>
</feature>
<dbReference type="Proteomes" id="UP000494165">
    <property type="component" value="Unassembled WGS sequence"/>
</dbReference>
<organism evidence="9 10">
    <name type="scientific">Cloeon dipterum</name>
    <dbReference type="NCBI Taxonomy" id="197152"/>
    <lineage>
        <taxon>Eukaryota</taxon>
        <taxon>Metazoa</taxon>
        <taxon>Ecdysozoa</taxon>
        <taxon>Arthropoda</taxon>
        <taxon>Hexapoda</taxon>
        <taxon>Insecta</taxon>
        <taxon>Pterygota</taxon>
        <taxon>Palaeoptera</taxon>
        <taxon>Ephemeroptera</taxon>
        <taxon>Pisciforma</taxon>
        <taxon>Baetidae</taxon>
        <taxon>Cloeon</taxon>
    </lineage>
</organism>
<dbReference type="InterPro" id="IPR036770">
    <property type="entry name" value="Ankyrin_rpt-contain_sf"/>
</dbReference>
<dbReference type="Pfam" id="PF12796">
    <property type="entry name" value="Ank_2"/>
    <property type="match status" value="4"/>
</dbReference>
<evidence type="ECO:0000256" key="6">
    <source>
        <dbReference type="PROSITE-ProRule" id="PRU00023"/>
    </source>
</evidence>
<dbReference type="InterPro" id="IPR017996">
    <property type="entry name" value="MRJP/yellow-related"/>
</dbReference>
<keyword evidence="3" id="KW-0964">Secreted</keyword>
<keyword evidence="10" id="KW-1185">Reference proteome</keyword>
<dbReference type="AlphaFoldDB" id="A0A8S1DIW1"/>
<evidence type="ECO:0000256" key="7">
    <source>
        <dbReference type="SAM" id="MobiDB-lite"/>
    </source>
</evidence>
<dbReference type="SUPFAM" id="SSF101898">
    <property type="entry name" value="NHL repeat"/>
    <property type="match status" value="1"/>
</dbReference>
<dbReference type="InterPro" id="IPR011042">
    <property type="entry name" value="6-blade_b-propeller_TolB-like"/>
</dbReference>
<feature type="repeat" description="ANK" evidence="6">
    <location>
        <begin position="598"/>
        <end position="630"/>
    </location>
</feature>
<dbReference type="PROSITE" id="PS50297">
    <property type="entry name" value="ANK_REP_REGION"/>
    <property type="match status" value="4"/>
</dbReference>
<reference evidence="9 10" key="1">
    <citation type="submission" date="2020-04" db="EMBL/GenBank/DDBJ databases">
        <authorList>
            <person name="Alioto T."/>
            <person name="Alioto T."/>
            <person name="Gomez Garrido J."/>
        </authorList>
    </citation>
    <scope>NUCLEOTIDE SEQUENCE [LARGE SCALE GENOMIC DNA]</scope>
</reference>
<comment type="caution">
    <text evidence="9">The sequence shown here is derived from an EMBL/GenBank/DDBJ whole genome shotgun (WGS) entry which is preliminary data.</text>
</comment>
<evidence type="ECO:0000313" key="10">
    <source>
        <dbReference type="Proteomes" id="UP000494165"/>
    </source>
</evidence>
<feature type="signal peptide" evidence="8">
    <location>
        <begin position="1"/>
        <end position="18"/>
    </location>
</feature>
<feature type="region of interest" description="Disordered" evidence="7">
    <location>
        <begin position="442"/>
        <end position="461"/>
    </location>
</feature>
<evidence type="ECO:0000256" key="8">
    <source>
        <dbReference type="SAM" id="SignalP"/>
    </source>
</evidence>
<dbReference type="Pfam" id="PF13857">
    <property type="entry name" value="Ank_5"/>
    <property type="match status" value="1"/>
</dbReference>
<dbReference type="GO" id="GO:0005576">
    <property type="term" value="C:extracellular region"/>
    <property type="evidence" value="ECO:0007669"/>
    <property type="project" value="UniProtKB-SubCell"/>
</dbReference>
<evidence type="ECO:0000313" key="9">
    <source>
        <dbReference type="EMBL" id="CAB3379997.1"/>
    </source>
</evidence>
<evidence type="ECO:0000256" key="1">
    <source>
        <dbReference type="ARBA" id="ARBA00004613"/>
    </source>
</evidence>
<feature type="chain" id="PRO_5035747920" description="Bee-milk protein" evidence="8">
    <location>
        <begin position="19"/>
        <end position="1059"/>
    </location>
</feature>
<accession>A0A8S1DIW1</accession>
<proteinExistence type="inferred from homology"/>
<dbReference type="SMART" id="SM00248">
    <property type="entry name" value="ANK"/>
    <property type="match status" value="11"/>
</dbReference>
<dbReference type="Gene3D" id="2.120.10.30">
    <property type="entry name" value="TolB, C-terminal domain"/>
    <property type="match status" value="1"/>
</dbReference>
<evidence type="ECO:0000256" key="4">
    <source>
        <dbReference type="ARBA" id="ARBA00022737"/>
    </source>
</evidence>
<dbReference type="EMBL" id="CADEPI010000198">
    <property type="protein sequence ID" value="CAB3379997.1"/>
    <property type="molecule type" value="Genomic_DNA"/>
</dbReference>
<evidence type="ECO:0000256" key="2">
    <source>
        <dbReference type="ARBA" id="ARBA00009127"/>
    </source>
</evidence>
<sequence length="1059" mass="120225">MDHLYFVVVLLHLSLATTVNFTQVFEWPDGLDYEWPSEENRIQALEARAFIPEKIAPLFMVVFGTRIFLSLDKYEVIPVTLVTLPTSSDTSASPRLTPFPSWDMHQHEYGDCNQIEEATGLEVDSVGRLWVIDSGSENCNAKLWISDLFNNDKTKLIHRFPFGKYFADLVLDETPNGYFAYIARWRHQHIIVFSLAKNQSWTVDTPGVEAFSIALSPKKEPRQIYLSNFRKFDSNEFYSISAAALRIGTLTAYPKLIGKWTGTQPYRMLMDNQGTMYAAFYKKNYIASWNPYQSIQEQPFLVDKKLNTRWPFTFALDSSGTFWMTELNKTATRPTYKLLKAAVGAKPYYLSDCQTIVPVVYTLPRTTVKPNVSCEEGVHLKEEMPTEESTNSALIGSLTFFLVLSCTFNLWLSLRMRKMQNFNEQCNAGAVEMRTVPNCVSPDISEPGVKDQKSKKMSDSLHKERFTEKTTKGLTQLMLAAKEGDLRRCFRLLEAGESADEKTQLGVSLLHLASVNKKYGLRIIRHFPQLAYSCLKDADGEEPVHYAVRAGNFDLALTLLGTRNNGNLLHYFVTDNCLDLVKLSHRHDKNLIRKVDPEGRNALHLAAEHADPKICDWLICRGIDPKSLSVERATALHHAVRNERHAKWIIRYLATWKVDVDARTPAGHTPLQLALLLEKTDLAQELLNCGAEFEENLLLFCVERNKIESARFVHIMDEKQLKKRDSRGRNAVHVAAEKASREMCEWLVQVGVEVTALSGERKSCVLHHVGLNKQHGKSLVRFFTFLGFSLKKRDEQGETPLHYALRVGNLAVAEEMVRRGADLRTEVNGQNLLHFCVRQNNLKSAQFVNSKDKDLIRADGRGGRNVMHLAAEFSGRQMCEWLMEEGARAFVASGEFGNNVLHFAALNQRHGRQLVQLFVSPRLGFKVHVRNKMDETPLHLALVCGNLEVADELLRLGADTQLKIGHENLLHFCACWSNTLPSAMFLHDRNQNLVKEACLGGMTPLHHAAQRADLEFCRWLVHAGVDVHARTIYGKTALDFVPRNDGKIRSYFKSLGMHI</sequence>
<feature type="repeat" description="ANK" evidence="6">
    <location>
        <begin position="1000"/>
        <end position="1032"/>
    </location>
</feature>
<evidence type="ECO:0008006" key="11">
    <source>
        <dbReference type="Google" id="ProtNLM"/>
    </source>
</evidence>
<dbReference type="Gene3D" id="1.25.40.20">
    <property type="entry name" value="Ankyrin repeat-containing domain"/>
    <property type="match status" value="4"/>
</dbReference>
<comment type="similarity">
    <text evidence="2">Belongs to the major royal jelly protein family.</text>
</comment>
<dbReference type="PANTHER" id="PTHR24198:SF165">
    <property type="entry name" value="ANKYRIN REPEAT-CONTAINING PROTEIN-RELATED"/>
    <property type="match status" value="1"/>
</dbReference>